<accession>A0ABN0DRC7</accession>
<proteinExistence type="predicted"/>
<dbReference type="RefSeq" id="WP_006696192.1">
    <property type="nucleotide sequence ID" value="NZ_JH376858.1"/>
</dbReference>
<evidence type="ECO:0008006" key="3">
    <source>
        <dbReference type="Google" id="ProtNLM"/>
    </source>
</evidence>
<organism evidence="1 2">
    <name type="scientific">Selenomonas noxia F0398</name>
    <dbReference type="NCBI Taxonomy" id="702437"/>
    <lineage>
        <taxon>Bacteria</taxon>
        <taxon>Bacillati</taxon>
        <taxon>Bacillota</taxon>
        <taxon>Negativicutes</taxon>
        <taxon>Selenomonadales</taxon>
        <taxon>Selenomonadaceae</taxon>
        <taxon>Selenomonas</taxon>
    </lineage>
</organism>
<keyword evidence="2" id="KW-1185">Reference proteome</keyword>
<gene>
    <name evidence="1" type="ORF">HMPREF9432_00860</name>
</gene>
<name>A0ABN0DRC7_9FIRM</name>
<comment type="caution">
    <text evidence="1">The sequence shown here is derived from an EMBL/GenBank/DDBJ whole genome shotgun (WGS) entry which is preliminary data.</text>
</comment>
<dbReference type="Proteomes" id="UP000003175">
    <property type="component" value="Unassembled WGS sequence"/>
</dbReference>
<evidence type="ECO:0000313" key="1">
    <source>
        <dbReference type="EMBL" id="EHG25480.1"/>
    </source>
</evidence>
<reference evidence="1 2" key="1">
    <citation type="submission" date="2011-08" db="EMBL/GenBank/DDBJ databases">
        <title>The Genome Sequence of Selenomonas noxia F0398.</title>
        <authorList>
            <consortium name="The Broad Institute Genome Sequencing Platform"/>
            <person name="Earl A."/>
            <person name="Ward D."/>
            <person name="Feldgarden M."/>
            <person name="Gevers D."/>
            <person name="Izard J."/>
            <person name="Ganesan A."/>
            <person name="Blanton J.M."/>
            <person name="Baranova O.V."/>
            <person name="Tanner A.C."/>
            <person name="Dewhirst F.E."/>
            <person name="Young S.K."/>
            <person name="Zeng Q."/>
            <person name="Gargeya S."/>
            <person name="Fitzgerald M."/>
            <person name="Haas B."/>
            <person name="Abouelleil A."/>
            <person name="Alvarado L."/>
            <person name="Arachchi H.M."/>
            <person name="Berlin A."/>
            <person name="Brown A."/>
            <person name="Chapman S.B."/>
            <person name="Chen Z."/>
            <person name="Dunbar C."/>
            <person name="Freedman E."/>
            <person name="Gearin G."/>
            <person name="Gellesch M."/>
            <person name="Goldberg J."/>
            <person name="Griggs A."/>
            <person name="Gujja S."/>
            <person name="Heiman D."/>
            <person name="Howarth C."/>
            <person name="Larson L."/>
            <person name="Lui A."/>
            <person name="MacDonald P.J.P."/>
            <person name="Montmayeur A."/>
            <person name="Murphy C."/>
            <person name="Neiman D."/>
            <person name="Pearson M."/>
            <person name="Priest M."/>
            <person name="Roberts A."/>
            <person name="Saif S."/>
            <person name="Shea T."/>
            <person name="Shenoy N."/>
            <person name="Sisk P."/>
            <person name="Stolte C."/>
            <person name="Sykes S."/>
            <person name="Wortman J."/>
            <person name="Nusbaum C."/>
            <person name="Birren B."/>
        </authorList>
    </citation>
    <scope>NUCLEOTIDE SEQUENCE [LARGE SCALE GENOMIC DNA]</scope>
    <source>
        <strain evidence="1 2">F0398</strain>
    </source>
</reference>
<dbReference type="EMBL" id="ADGH01000004">
    <property type="protein sequence ID" value="EHG25480.1"/>
    <property type="molecule type" value="Genomic_DNA"/>
</dbReference>
<protein>
    <recommendedName>
        <fullName evidence="3">WYL domain-containing protein</fullName>
    </recommendedName>
</protein>
<sequence length="143" mass="16792">MSIIISHLWYDTTHDFEMEQARVFRCGRITVVEECTDVTGMPLLSFAHPAEDLYCRVDALSFVVEITAQGRDFFYKEHYPSMRLVEENGRYYIHGFYNVGEEEFIADYFIHYGDAVQTVEPLALRDVIRTRLHTLTVHYKEIA</sequence>
<evidence type="ECO:0000313" key="2">
    <source>
        <dbReference type="Proteomes" id="UP000003175"/>
    </source>
</evidence>